<proteinExistence type="inferred from homology"/>
<feature type="domain" description="Aminotransferase class I/classII large" evidence="5">
    <location>
        <begin position="33"/>
        <end position="387"/>
    </location>
</feature>
<comment type="cofactor">
    <cofactor evidence="1 4">
        <name>pyridoxal 5'-phosphate</name>
        <dbReference type="ChEBI" id="CHEBI:597326"/>
    </cofactor>
</comment>
<dbReference type="InterPro" id="IPR015421">
    <property type="entry name" value="PyrdxlP-dep_Trfase_major"/>
</dbReference>
<comment type="similarity">
    <text evidence="4">Belongs to the class-I pyridoxal-phosphate-dependent aminotransferase family.</text>
</comment>
<dbReference type="SUPFAM" id="SSF53383">
    <property type="entry name" value="PLP-dependent transferases"/>
    <property type="match status" value="1"/>
</dbReference>
<dbReference type="Gene3D" id="3.90.1150.10">
    <property type="entry name" value="Aspartate Aminotransferase, domain 1"/>
    <property type="match status" value="1"/>
</dbReference>
<sequence>MNFEVAERLKILPPYLFADLRRKIAEMKCRGEKVISLGIGDPDYPTPDPIVKELIRAIDDPQDLNRHRYGCDVPVELLKEEATAFYKRRFGVRLSDLQIVATTGSKDAIVQFCMGLLNPGDLAIASGPGYPTYNIGHAFAGSQTYFTPLLKQNAFLVDFKSIPKDICRLAKIMWLNYPNNPTTAVASLDFFKQAVEFGRENNILICHDAAYTENTYDGFIAPSILEVDGADEVAVEFFSLSKAFNMTGWRVGVVVGNTTAVRALQTVKENVDNGSLRAIQFAAAKAFSLAESIIPSVNKVYKRRRDFVVDTLNSSGWDVEKPKGTIYVWASVPERYKGSSAAFATELLEKTGVVVTPGLGYGEWGEGYFRISLTYPDSVLEEALDRIISVGMRSS</sequence>
<accession>A0A7X9FUP5</accession>
<evidence type="ECO:0000313" key="7">
    <source>
        <dbReference type="Proteomes" id="UP000524246"/>
    </source>
</evidence>
<evidence type="ECO:0000259" key="5">
    <source>
        <dbReference type="Pfam" id="PF00155"/>
    </source>
</evidence>
<dbReference type="InterPro" id="IPR004839">
    <property type="entry name" value="Aminotransferase_I/II_large"/>
</dbReference>
<dbReference type="InterPro" id="IPR050881">
    <property type="entry name" value="LL-DAP_aminotransferase"/>
</dbReference>
<protein>
    <recommendedName>
        <fullName evidence="4">Aminotransferase</fullName>
        <ecNumber evidence="4">2.6.1.-</ecNumber>
    </recommendedName>
</protein>
<dbReference type="InterPro" id="IPR015422">
    <property type="entry name" value="PyrdxlP-dep_Trfase_small"/>
</dbReference>
<evidence type="ECO:0000313" key="6">
    <source>
        <dbReference type="EMBL" id="NMC64456.1"/>
    </source>
</evidence>
<reference evidence="6 7" key="1">
    <citation type="journal article" date="2020" name="Biotechnol. Biofuels">
        <title>New insights from the biogas microbiome by comprehensive genome-resolved metagenomics of nearly 1600 species originating from multiple anaerobic digesters.</title>
        <authorList>
            <person name="Campanaro S."/>
            <person name="Treu L."/>
            <person name="Rodriguez-R L.M."/>
            <person name="Kovalovszki A."/>
            <person name="Ziels R.M."/>
            <person name="Maus I."/>
            <person name="Zhu X."/>
            <person name="Kougias P.G."/>
            <person name="Basile A."/>
            <person name="Luo G."/>
            <person name="Schluter A."/>
            <person name="Konstantinidis K.T."/>
            <person name="Angelidaki I."/>
        </authorList>
    </citation>
    <scope>NUCLEOTIDE SEQUENCE [LARGE SCALE GENOMIC DNA]</scope>
    <source>
        <strain evidence="6">AS27yjCOA_65</strain>
    </source>
</reference>
<dbReference type="EMBL" id="JAAZON010000678">
    <property type="protein sequence ID" value="NMC64456.1"/>
    <property type="molecule type" value="Genomic_DNA"/>
</dbReference>
<evidence type="ECO:0000256" key="3">
    <source>
        <dbReference type="ARBA" id="ARBA00022679"/>
    </source>
</evidence>
<organism evidence="6 7">
    <name type="scientific">SAR324 cluster bacterium</name>
    <dbReference type="NCBI Taxonomy" id="2024889"/>
    <lineage>
        <taxon>Bacteria</taxon>
        <taxon>Deltaproteobacteria</taxon>
        <taxon>SAR324 cluster</taxon>
    </lineage>
</organism>
<comment type="caution">
    <text evidence="6">The sequence shown here is derived from an EMBL/GenBank/DDBJ whole genome shotgun (WGS) entry which is preliminary data.</text>
</comment>
<evidence type="ECO:0000256" key="1">
    <source>
        <dbReference type="ARBA" id="ARBA00001933"/>
    </source>
</evidence>
<dbReference type="Pfam" id="PF00155">
    <property type="entry name" value="Aminotran_1_2"/>
    <property type="match status" value="1"/>
</dbReference>
<dbReference type="GO" id="GO:0030170">
    <property type="term" value="F:pyridoxal phosphate binding"/>
    <property type="evidence" value="ECO:0007669"/>
    <property type="project" value="InterPro"/>
</dbReference>
<keyword evidence="3 4" id="KW-0808">Transferase</keyword>
<dbReference type="CDD" id="cd00609">
    <property type="entry name" value="AAT_like"/>
    <property type="match status" value="1"/>
</dbReference>
<dbReference type="InterPro" id="IPR004838">
    <property type="entry name" value="NHTrfase_class1_PyrdxlP-BS"/>
</dbReference>
<dbReference type="PROSITE" id="PS00105">
    <property type="entry name" value="AA_TRANSFER_CLASS_1"/>
    <property type="match status" value="1"/>
</dbReference>
<name>A0A7X9FUP5_9DELT</name>
<dbReference type="GO" id="GO:0008483">
    <property type="term" value="F:transaminase activity"/>
    <property type="evidence" value="ECO:0007669"/>
    <property type="project" value="UniProtKB-KW"/>
</dbReference>
<dbReference type="AlphaFoldDB" id="A0A7X9FUP5"/>
<dbReference type="Gene3D" id="3.40.640.10">
    <property type="entry name" value="Type I PLP-dependent aspartate aminotransferase-like (Major domain)"/>
    <property type="match status" value="1"/>
</dbReference>
<gene>
    <name evidence="6" type="ORF">GYA55_14925</name>
</gene>
<dbReference type="InterPro" id="IPR015424">
    <property type="entry name" value="PyrdxlP-dep_Trfase"/>
</dbReference>
<evidence type="ECO:0000256" key="2">
    <source>
        <dbReference type="ARBA" id="ARBA00022576"/>
    </source>
</evidence>
<keyword evidence="2 4" id="KW-0032">Aminotransferase</keyword>
<dbReference type="Proteomes" id="UP000524246">
    <property type="component" value="Unassembled WGS sequence"/>
</dbReference>
<dbReference type="PANTHER" id="PTHR42832">
    <property type="entry name" value="AMINO ACID AMINOTRANSFERASE"/>
    <property type="match status" value="1"/>
</dbReference>
<evidence type="ECO:0000256" key="4">
    <source>
        <dbReference type="RuleBase" id="RU000481"/>
    </source>
</evidence>
<dbReference type="EC" id="2.6.1.-" evidence="4"/>
<dbReference type="PANTHER" id="PTHR42832:SF3">
    <property type="entry name" value="L-GLUTAMINE--4-(METHYLSULFANYL)-2-OXOBUTANOATE AMINOTRANSFERASE"/>
    <property type="match status" value="1"/>
</dbReference>